<name>A0AAN8JDI3_PATCE</name>
<feature type="domain" description="RanBP2-type" evidence="14">
    <location>
        <begin position="80"/>
        <end position="110"/>
    </location>
</feature>
<keyword evidence="8 11" id="KW-0788">Thiol protease</keyword>
<dbReference type="Pfam" id="PF00641">
    <property type="entry name" value="Zn_ribbon_RanBP"/>
    <property type="match status" value="3"/>
</dbReference>
<keyword evidence="3 11" id="KW-0645">Protease</keyword>
<dbReference type="InterPro" id="IPR022684">
    <property type="entry name" value="Calpain_cysteine_protease"/>
</dbReference>
<dbReference type="AlphaFoldDB" id="A0AAN8JDI3"/>
<feature type="compositionally biased region" description="Basic and acidic residues" evidence="13">
    <location>
        <begin position="157"/>
        <end position="182"/>
    </location>
</feature>
<organism evidence="16 17">
    <name type="scientific">Patella caerulea</name>
    <name type="common">Rayed Mediterranean limpet</name>
    <dbReference type="NCBI Taxonomy" id="87958"/>
    <lineage>
        <taxon>Eukaryota</taxon>
        <taxon>Metazoa</taxon>
        <taxon>Spiralia</taxon>
        <taxon>Lophotrochozoa</taxon>
        <taxon>Mollusca</taxon>
        <taxon>Gastropoda</taxon>
        <taxon>Patellogastropoda</taxon>
        <taxon>Patelloidea</taxon>
        <taxon>Patellidae</taxon>
        <taxon>Patella</taxon>
    </lineage>
</organism>
<dbReference type="Proteomes" id="UP001347796">
    <property type="component" value="Unassembled WGS sequence"/>
</dbReference>
<keyword evidence="2" id="KW-0597">Phosphoprotein</keyword>
<proteinExistence type="inferred from homology"/>
<dbReference type="Pfam" id="PF00648">
    <property type="entry name" value="Peptidase_C2"/>
    <property type="match status" value="1"/>
</dbReference>
<dbReference type="PROSITE" id="PS50203">
    <property type="entry name" value="CALPAIN_CAT"/>
    <property type="match status" value="1"/>
</dbReference>
<reference evidence="16 17" key="1">
    <citation type="submission" date="2024-01" db="EMBL/GenBank/DDBJ databases">
        <title>The genome of the rayed Mediterranean limpet Patella caerulea (Linnaeus, 1758).</title>
        <authorList>
            <person name="Anh-Thu Weber A."/>
            <person name="Halstead-Nussloch G."/>
        </authorList>
    </citation>
    <scope>NUCLEOTIDE SEQUENCE [LARGE SCALE GENOMIC DNA]</scope>
    <source>
        <strain evidence="16">AATW-2023a</strain>
        <tissue evidence="16">Whole specimen</tissue>
    </source>
</reference>
<dbReference type="GO" id="GO:0004198">
    <property type="term" value="F:calcium-dependent cysteine-type endopeptidase activity"/>
    <property type="evidence" value="ECO:0007669"/>
    <property type="project" value="InterPro"/>
</dbReference>
<dbReference type="PROSITE" id="PS50199">
    <property type="entry name" value="ZF_RANBP2_2"/>
    <property type="match status" value="4"/>
</dbReference>
<feature type="region of interest" description="Disordered" evidence="13">
    <location>
        <begin position="39"/>
        <end position="68"/>
    </location>
</feature>
<dbReference type="InterPro" id="IPR038765">
    <property type="entry name" value="Papain-like_cys_pep_sf"/>
</dbReference>
<evidence type="ECO:0000256" key="7">
    <source>
        <dbReference type="ARBA" id="ARBA00022801"/>
    </source>
</evidence>
<evidence type="ECO:0000256" key="11">
    <source>
        <dbReference type="PROSITE-ProRule" id="PRU00239"/>
    </source>
</evidence>
<evidence type="ECO:0000313" key="16">
    <source>
        <dbReference type="EMBL" id="KAK6172808.1"/>
    </source>
</evidence>
<keyword evidence="6 12" id="KW-0863">Zinc-finger</keyword>
<feature type="domain" description="Calpain catalytic" evidence="15">
    <location>
        <begin position="411"/>
        <end position="718"/>
    </location>
</feature>
<evidence type="ECO:0000256" key="12">
    <source>
        <dbReference type="PROSITE-ProRule" id="PRU00322"/>
    </source>
</evidence>
<keyword evidence="9" id="KW-0862">Zinc</keyword>
<dbReference type="SUPFAM" id="SSF54001">
    <property type="entry name" value="Cysteine proteinases"/>
    <property type="match status" value="1"/>
</dbReference>
<dbReference type="Gene3D" id="4.10.1060.10">
    <property type="entry name" value="Zinc finger, RanBP2-type"/>
    <property type="match status" value="1"/>
</dbReference>
<evidence type="ECO:0000256" key="10">
    <source>
        <dbReference type="PIRSR" id="PIRSR622684-1"/>
    </source>
</evidence>
<feature type="active site" evidence="10 11">
    <location>
        <position position="659"/>
    </location>
</feature>
<gene>
    <name evidence="16" type="ORF">SNE40_016394</name>
</gene>
<evidence type="ECO:0000256" key="9">
    <source>
        <dbReference type="ARBA" id="ARBA00022833"/>
    </source>
</evidence>
<keyword evidence="17" id="KW-1185">Reference proteome</keyword>
<evidence type="ECO:0000256" key="6">
    <source>
        <dbReference type="ARBA" id="ARBA00022771"/>
    </source>
</evidence>
<feature type="domain" description="RanBP2-type" evidence="14">
    <location>
        <begin position="244"/>
        <end position="273"/>
    </location>
</feature>
<dbReference type="GO" id="GO:0006508">
    <property type="term" value="P:proteolysis"/>
    <property type="evidence" value="ECO:0007669"/>
    <property type="project" value="UniProtKB-KW"/>
</dbReference>
<dbReference type="InterPro" id="IPR001876">
    <property type="entry name" value="Znf_RanBP2"/>
</dbReference>
<dbReference type="InterPro" id="IPR036443">
    <property type="entry name" value="Znf_RanBP2_sf"/>
</dbReference>
<evidence type="ECO:0000256" key="5">
    <source>
        <dbReference type="ARBA" id="ARBA00022737"/>
    </source>
</evidence>
<dbReference type="Gene3D" id="3.90.70.10">
    <property type="entry name" value="Cysteine proteinases"/>
    <property type="match status" value="1"/>
</dbReference>
<dbReference type="PANTHER" id="PTHR10183">
    <property type="entry name" value="CALPAIN"/>
    <property type="match status" value="1"/>
</dbReference>
<keyword evidence="5" id="KW-0677">Repeat</keyword>
<dbReference type="CDD" id="cd00044">
    <property type="entry name" value="CysPc"/>
    <property type="match status" value="1"/>
</dbReference>
<protein>
    <submittedName>
        <fullName evidence="16">Uncharacterized protein</fullName>
    </submittedName>
</protein>
<dbReference type="GO" id="GO:0005737">
    <property type="term" value="C:cytoplasm"/>
    <property type="evidence" value="ECO:0007669"/>
    <property type="project" value="TreeGrafter"/>
</dbReference>
<feature type="domain" description="RanBP2-type" evidence="14">
    <location>
        <begin position="7"/>
        <end position="32"/>
    </location>
</feature>
<dbReference type="EMBL" id="JAZGQO010000011">
    <property type="protein sequence ID" value="KAK6172808.1"/>
    <property type="molecule type" value="Genomic_DNA"/>
</dbReference>
<keyword evidence="4" id="KW-0479">Metal-binding</keyword>
<evidence type="ECO:0000256" key="2">
    <source>
        <dbReference type="ARBA" id="ARBA00022553"/>
    </source>
</evidence>
<dbReference type="SUPFAM" id="SSF90209">
    <property type="entry name" value="Ran binding protein zinc finger-like"/>
    <property type="match status" value="3"/>
</dbReference>
<evidence type="ECO:0000259" key="14">
    <source>
        <dbReference type="PROSITE" id="PS50199"/>
    </source>
</evidence>
<dbReference type="PANTHER" id="PTHR10183:SF382">
    <property type="entry name" value="CALPAIN-15"/>
    <property type="match status" value="1"/>
</dbReference>
<evidence type="ECO:0000259" key="15">
    <source>
        <dbReference type="PROSITE" id="PS50203"/>
    </source>
</evidence>
<dbReference type="Gene3D" id="2.30.30.380">
    <property type="entry name" value="Zn-finger domain of Sec23/24"/>
    <property type="match status" value="2"/>
</dbReference>
<evidence type="ECO:0000256" key="13">
    <source>
        <dbReference type="SAM" id="MobiDB-lite"/>
    </source>
</evidence>
<sequence length="997" mass="111981">MATTVVWNCKMCTFENAKKDDKCEICEFPRKDKFSKESEVLKSDRLSSVGSENHGDMQKNGHADGNPSVIVSDSTTELEKTHTEWTCKRCTLLNSAEKKRCSVCESPRVVKIPTIPDNVDISHIKPSSVKPDIKPHPAVANKPRTIIPDVPISQVIRPKDFKKATPTKRPELSTEPSTSRDEQDMDWACGNCTYSCNPSWAKQCDTCSYFRPAVPGQTPKSPIEFKNDSVKFSKSASQNDSQSSTESWACSQCTFINDSDFEMCLMCGFGKNQSENIACGSEWVCPRCTLHNKQTRTKCSACGCKTGVMETSYITPSGNGEQSAAISSITQEVGKSSMWSSDEDSIDRSITSATGTLNTRNRTKRKIVKDLPGTLSRQESSLMDDLLLIEVEEALERLQCIRLFCKQNKEEFVDDSFPPSSKSLYLDNSSRFAARNFQWLRPHQISAYTRDESKLKWVIYRTPMPEDISQGVLGNCWFLSSLAVLAERPELVERIILTKEYSVEGGYQVRLCKDGMWKVVLIDDYLPCDENGMLVFSQAKRRQLWVPLIEKAMAKLHGSYEALVAGKCIEGLATLTGAPCESIPLQGNEQKNRKVEPDLIWAKLRSCRDLKFLMGASCGGGNMKADMKHFEEVGLRSRHAYSILDVQDVEGNKLVRLRNPWGRFSWKGDWSDQSDKWKNVSQTVRDNLMVHGEMDGVFWMSLTDLLKYFDSIDVCKIRPDWRETRIQGVFPRNAMEPMKLVKLTVFNTTELELGLFQEGIRGNDSITLDLCIVVVREVNNTTTAAGKLIGCSPRQLRSFIGCNMMIEEGQYLVLCLAFNHFSSGTVKPKGPLHQYVLSIHSSKPVMVDEITTYRNRQYEHILPDACIQLALARGNTEEIRPGITVYTLMNGWAGGIFMVENRLPQNCVNVLCECTNSSNVVSTRGELITKDCVPALSRQILMVLSHLERTQPYHLSRRILHRISTPAYGLADWGPPGTTNIPPLTPPVALLHSSRPL</sequence>
<accession>A0AAN8JDI3</accession>
<evidence type="ECO:0000256" key="1">
    <source>
        <dbReference type="ARBA" id="ARBA00007623"/>
    </source>
</evidence>
<dbReference type="GO" id="GO:0008270">
    <property type="term" value="F:zinc ion binding"/>
    <property type="evidence" value="ECO:0007669"/>
    <property type="project" value="UniProtKB-KW"/>
</dbReference>
<comment type="caution">
    <text evidence="16">The sequence shown here is derived from an EMBL/GenBank/DDBJ whole genome shotgun (WGS) entry which is preliminary data.</text>
</comment>
<feature type="active site" evidence="10 11">
    <location>
        <position position="476"/>
    </location>
</feature>
<evidence type="ECO:0000256" key="8">
    <source>
        <dbReference type="ARBA" id="ARBA00022807"/>
    </source>
</evidence>
<keyword evidence="7 11" id="KW-0378">Hydrolase</keyword>
<dbReference type="SMART" id="SM00230">
    <property type="entry name" value="CysPc"/>
    <property type="match status" value="1"/>
</dbReference>
<dbReference type="PROSITE" id="PS01358">
    <property type="entry name" value="ZF_RANBP2_1"/>
    <property type="match status" value="4"/>
</dbReference>
<dbReference type="PRINTS" id="PR00704">
    <property type="entry name" value="CALPAIN"/>
</dbReference>
<feature type="compositionally biased region" description="Basic and acidic residues" evidence="13">
    <location>
        <begin position="53"/>
        <end position="62"/>
    </location>
</feature>
<comment type="similarity">
    <text evidence="1">Belongs to the peptidase C2 family.</text>
</comment>
<dbReference type="InterPro" id="IPR000169">
    <property type="entry name" value="Pept_cys_AS"/>
</dbReference>
<evidence type="ECO:0000256" key="3">
    <source>
        <dbReference type="ARBA" id="ARBA00022670"/>
    </source>
</evidence>
<evidence type="ECO:0000313" key="17">
    <source>
        <dbReference type="Proteomes" id="UP001347796"/>
    </source>
</evidence>
<dbReference type="FunFam" id="3.90.70.10:FF:000010">
    <property type="entry name" value="Calpain 15"/>
    <property type="match status" value="1"/>
</dbReference>
<feature type="region of interest" description="Disordered" evidence="13">
    <location>
        <begin position="157"/>
        <end position="183"/>
    </location>
</feature>
<feature type="domain" description="RanBP2-type" evidence="14">
    <location>
        <begin position="278"/>
        <end position="303"/>
    </location>
</feature>
<dbReference type="PROSITE" id="PS00139">
    <property type="entry name" value="THIOL_PROTEASE_CYS"/>
    <property type="match status" value="1"/>
</dbReference>
<feature type="active site" evidence="10 11">
    <location>
        <position position="639"/>
    </location>
</feature>
<evidence type="ECO:0000256" key="4">
    <source>
        <dbReference type="ARBA" id="ARBA00022723"/>
    </source>
</evidence>
<dbReference type="InterPro" id="IPR001300">
    <property type="entry name" value="Peptidase_C2_calpain_cat"/>
</dbReference>
<dbReference type="SMART" id="SM00547">
    <property type="entry name" value="ZnF_RBZ"/>
    <property type="match status" value="4"/>
</dbReference>